<gene>
    <name evidence="1" type="ORF">Acy02nite_91800</name>
</gene>
<dbReference type="AlphaFoldDB" id="A0A919MD39"/>
<evidence type="ECO:0000313" key="1">
    <source>
        <dbReference type="EMBL" id="GID71299.1"/>
    </source>
</evidence>
<dbReference type="InterPro" id="IPR025851">
    <property type="entry name" value="SUKH-4"/>
</dbReference>
<dbReference type="Pfam" id="PF14435">
    <property type="entry name" value="SUKH-4"/>
    <property type="match status" value="1"/>
</dbReference>
<evidence type="ECO:0000313" key="2">
    <source>
        <dbReference type="Proteomes" id="UP000619479"/>
    </source>
</evidence>
<protein>
    <submittedName>
        <fullName evidence="1">Uncharacterized protein</fullName>
    </submittedName>
</protein>
<accession>A0A919MD39</accession>
<proteinExistence type="predicted"/>
<sequence length="172" mass="18467">MDLTQEIRRLWGDALAPETADIDPAVPASTRTYLTEVGLPVTPLFGLTFARGAALTPFERAGRRLLSVAEFPGWPFWVCDLDTEALWSWPPSSVHTGPARFINSGVDLFMLTAGRFTAMLTALHDHDGDPVAHITALCDGFRRDLAAADPPAAAADALWSAEVDELQGGHGA</sequence>
<organism evidence="1 2">
    <name type="scientific">Actinoplanes cyaneus</name>
    <dbReference type="NCBI Taxonomy" id="52696"/>
    <lineage>
        <taxon>Bacteria</taxon>
        <taxon>Bacillati</taxon>
        <taxon>Actinomycetota</taxon>
        <taxon>Actinomycetes</taxon>
        <taxon>Micromonosporales</taxon>
        <taxon>Micromonosporaceae</taxon>
        <taxon>Actinoplanes</taxon>
    </lineage>
</organism>
<dbReference type="RefSeq" id="WP_203756431.1">
    <property type="nucleotide sequence ID" value="NZ_BAAAUC010000120.1"/>
</dbReference>
<comment type="caution">
    <text evidence="1">The sequence shown here is derived from an EMBL/GenBank/DDBJ whole genome shotgun (WGS) entry which is preliminary data.</text>
</comment>
<reference evidence="1" key="1">
    <citation type="submission" date="2021-01" db="EMBL/GenBank/DDBJ databases">
        <title>Whole genome shotgun sequence of Actinoplanes cyaneus NBRC 14990.</title>
        <authorList>
            <person name="Komaki H."/>
            <person name="Tamura T."/>
        </authorList>
    </citation>
    <scope>NUCLEOTIDE SEQUENCE</scope>
    <source>
        <strain evidence="1">NBRC 14990</strain>
    </source>
</reference>
<dbReference type="EMBL" id="BOMH01000114">
    <property type="protein sequence ID" value="GID71299.1"/>
    <property type="molecule type" value="Genomic_DNA"/>
</dbReference>
<keyword evidence="2" id="KW-1185">Reference proteome</keyword>
<dbReference type="Proteomes" id="UP000619479">
    <property type="component" value="Unassembled WGS sequence"/>
</dbReference>
<name>A0A919MD39_9ACTN</name>